<dbReference type="OrthoDB" id="272851at2759"/>
<dbReference type="VEuPathDB" id="TriTrypDB:ADEAN_000180500"/>
<feature type="region of interest" description="Disordered" evidence="1">
    <location>
        <begin position="209"/>
        <end position="234"/>
    </location>
</feature>
<reference evidence="2 3" key="1">
    <citation type="submission" date="2020-08" db="EMBL/GenBank/DDBJ databases">
        <authorList>
            <person name="Newling K."/>
            <person name="Davey J."/>
            <person name="Forrester S."/>
        </authorList>
    </citation>
    <scope>NUCLEOTIDE SEQUENCE [LARGE SCALE GENOMIC DNA]</scope>
    <source>
        <strain evidence="3">Crithidia deanei Carvalho (ATCC PRA-265)</strain>
    </source>
</reference>
<feature type="compositionally biased region" description="Basic and acidic residues" evidence="1">
    <location>
        <begin position="209"/>
        <end position="220"/>
    </location>
</feature>
<gene>
    <name evidence="2" type="ORF">ADEAN_000180500</name>
</gene>
<proteinExistence type="predicted"/>
<accession>A0A7G2C3T9</accession>
<keyword evidence="3" id="KW-1185">Reference proteome</keyword>
<dbReference type="EMBL" id="LR877147">
    <property type="protein sequence ID" value="CAD2214360.1"/>
    <property type="molecule type" value="Genomic_DNA"/>
</dbReference>
<sequence length="302" mass="35429">MTYSPFQNYYGHDTTFIKRLTVEAYQEEIQLEEKELSGGVPLADHTNRKKDAYQFQKRRQALTSSQAKQSVSFSSKYPTYDYLGRELCVKYQMLENSMAETRRQQTQCDSEQHKQKICINTEIELDGKQSKVLSVRRTTQGGRKEENPECEYHWEESHQTANTTNHNNNIRFSRLSINTNSYHAPLQQQTHHNSQRSFSFYRDSRKTVLNKNLRDSSHPEGEEEEEENENNVKRLCDDKPAVVVEEKEKFVKKETPTFKTPAPMKKRRKRTDCCYYYRTARHAPHNNYSVTPPPSGGAPLER</sequence>
<evidence type="ECO:0000313" key="2">
    <source>
        <dbReference type="EMBL" id="CAD2214360.1"/>
    </source>
</evidence>
<evidence type="ECO:0000256" key="1">
    <source>
        <dbReference type="SAM" id="MobiDB-lite"/>
    </source>
</evidence>
<protein>
    <submittedName>
        <fullName evidence="2">Uncharacterized protein</fullName>
    </submittedName>
</protein>
<dbReference type="Proteomes" id="UP000515908">
    <property type="component" value="Chromosome 03"/>
</dbReference>
<name>A0A7G2C3T9_9TRYP</name>
<evidence type="ECO:0000313" key="3">
    <source>
        <dbReference type="Proteomes" id="UP000515908"/>
    </source>
</evidence>
<organism evidence="2 3">
    <name type="scientific">Angomonas deanei</name>
    <dbReference type="NCBI Taxonomy" id="59799"/>
    <lineage>
        <taxon>Eukaryota</taxon>
        <taxon>Discoba</taxon>
        <taxon>Euglenozoa</taxon>
        <taxon>Kinetoplastea</taxon>
        <taxon>Metakinetoplastina</taxon>
        <taxon>Trypanosomatida</taxon>
        <taxon>Trypanosomatidae</taxon>
        <taxon>Strigomonadinae</taxon>
        <taxon>Angomonas</taxon>
    </lineage>
</organism>
<dbReference type="AlphaFoldDB" id="A0A7G2C3T9"/>